<dbReference type="Proteomes" id="UP001454036">
    <property type="component" value="Unassembled WGS sequence"/>
</dbReference>
<sequence>MGMFTSLSPARGWNIFMGEKPGKVPKNRWHSLWCYLKGGEIFLAAKESPLPNTVPLTEMRGKRLIAFKKVMVVKKVPTSADLPPLPIHFADLPSHSSLAPVESSSVHFSPSVVNLADESPLPSLPAKRPSEGGTLPRVQQICEDTPFKSNLQCFHAMRPLLLEDQCEGYSQSYDSLEVFGAMGRHLIQVCFQYLYPQFYFTLLPLLILFVCSRAAKADFELARREDRLEEENKYLQTQAPSGKAASLEEELAKLKGELVEGQGINILLNTKKKKLTKDYLGLRKKHEEVTSQQDKLKEESSSFDLQTTQLSGYRDTVVAEASRPTQLLEINEN</sequence>
<evidence type="ECO:0000313" key="3">
    <source>
        <dbReference type="Proteomes" id="UP001454036"/>
    </source>
</evidence>
<reference evidence="2 3" key="1">
    <citation type="submission" date="2024-01" db="EMBL/GenBank/DDBJ databases">
        <title>The complete chloroplast genome sequence of Lithospermum erythrorhizon: insights into the phylogenetic relationship among Boraginaceae species and the maternal lineages of purple gromwells.</title>
        <authorList>
            <person name="Okada T."/>
            <person name="Watanabe K."/>
        </authorList>
    </citation>
    <scope>NUCLEOTIDE SEQUENCE [LARGE SCALE GENOMIC DNA]</scope>
</reference>
<proteinExistence type="predicted"/>
<feature type="coiled-coil region" evidence="1">
    <location>
        <begin position="244"/>
        <end position="299"/>
    </location>
</feature>
<evidence type="ECO:0000256" key="1">
    <source>
        <dbReference type="SAM" id="Coils"/>
    </source>
</evidence>
<dbReference type="AlphaFoldDB" id="A0AAV3PSW7"/>
<protein>
    <submittedName>
        <fullName evidence="2">Uncharacterized protein</fullName>
    </submittedName>
</protein>
<accession>A0AAV3PSW7</accession>
<comment type="caution">
    <text evidence="2">The sequence shown here is derived from an EMBL/GenBank/DDBJ whole genome shotgun (WGS) entry which is preliminary data.</text>
</comment>
<gene>
    <name evidence="2" type="ORF">LIER_12556</name>
</gene>
<keyword evidence="3" id="KW-1185">Reference proteome</keyword>
<dbReference type="EMBL" id="BAABME010002437">
    <property type="protein sequence ID" value="GAA0154629.1"/>
    <property type="molecule type" value="Genomic_DNA"/>
</dbReference>
<organism evidence="2 3">
    <name type="scientific">Lithospermum erythrorhizon</name>
    <name type="common">Purple gromwell</name>
    <name type="synonym">Lithospermum officinale var. erythrorhizon</name>
    <dbReference type="NCBI Taxonomy" id="34254"/>
    <lineage>
        <taxon>Eukaryota</taxon>
        <taxon>Viridiplantae</taxon>
        <taxon>Streptophyta</taxon>
        <taxon>Embryophyta</taxon>
        <taxon>Tracheophyta</taxon>
        <taxon>Spermatophyta</taxon>
        <taxon>Magnoliopsida</taxon>
        <taxon>eudicotyledons</taxon>
        <taxon>Gunneridae</taxon>
        <taxon>Pentapetalae</taxon>
        <taxon>asterids</taxon>
        <taxon>lamiids</taxon>
        <taxon>Boraginales</taxon>
        <taxon>Boraginaceae</taxon>
        <taxon>Boraginoideae</taxon>
        <taxon>Lithospermeae</taxon>
        <taxon>Lithospermum</taxon>
    </lineage>
</organism>
<keyword evidence="1" id="KW-0175">Coiled coil</keyword>
<evidence type="ECO:0000313" key="2">
    <source>
        <dbReference type="EMBL" id="GAA0154629.1"/>
    </source>
</evidence>
<name>A0AAV3PSW7_LITER</name>